<dbReference type="InterPro" id="IPR001763">
    <property type="entry name" value="Rhodanese-like_dom"/>
</dbReference>
<name>A0ABS5VUD0_9BACT</name>
<keyword evidence="6 8" id="KW-0368">Histidine biosynthesis</keyword>
<dbReference type="PANTHER" id="PTHR21039">
    <property type="entry name" value="HISTIDINOL PHOSPHATASE-RELATED"/>
    <property type="match status" value="1"/>
</dbReference>
<feature type="domain" description="Rhodanese" evidence="9">
    <location>
        <begin position="250"/>
        <end position="279"/>
    </location>
</feature>
<evidence type="ECO:0000256" key="5">
    <source>
        <dbReference type="ARBA" id="ARBA00022801"/>
    </source>
</evidence>
<dbReference type="RefSeq" id="WP_254154762.1">
    <property type="nucleotide sequence ID" value="NZ_JAHESD010000039.1"/>
</dbReference>
<dbReference type="PROSITE" id="PS50206">
    <property type="entry name" value="RHODANESE_3"/>
    <property type="match status" value="1"/>
</dbReference>
<proteinExistence type="inferred from homology"/>
<evidence type="ECO:0000259" key="9">
    <source>
        <dbReference type="PROSITE" id="PS50206"/>
    </source>
</evidence>
<dbReference type="EC" id="3.1.3.15" evidence="3 8"/>
<protein>
    <recommendedName>
        <fullName evidence="3 8">Histidinol-phosphatase</fullName>
        <shortName evidence="8">HolPase</shortName>
        <ecNumber evidence="3 8">3.1.3.15</ecNumber>
    </recommendedName>
</protein>
<dbReference type="PANTHER" id="PTHR21039:SF0">
    <property type="entry name" value="HISTIDINOL-PHOSPHATASE"/>
    <property type="match status" value="1"/>
</dbReference>
<dbReference type="Gene3D" id="3.20.20.140">
    <property type="entry name" value="Metal-dependent hydrolases"/>
    <property type="match status" value="1"/>
</dbReference>
<dbReference type="Pfam" id="PF02811">
    <property type="entry name" value="PHP"/>
    <property type="match status" value="1"/>
</dbReference>
<dbReference type="EMBL" id="JAHESD010000039">
    <property type="protein sequence ID" value="MBT1704801.1"/>
    <property type="molecule type" value="Genomic_DNA"/>
</dbReference>
<dbReference type="SUPFAM" id="SSF89550">
    <property type="entry name" value="PHP domain-like"/>
    <property type="match status" value="1"/>
</dbReference>
<dbReference type="InterPro" id="IPR010140">
    <property type="entry name" value="Histidinol_P_phosphatase_HisJ"/>
</dbReference>
<evidence type="ECO:0000256" key="2">
    <source>
        <dbReference type="ARBA" id="ARBA00009152"/>
    </source>
</evidence>
<evidence type="ECO:0000256" key="6">
    <source>
        <dbReference type="ARBA" id="ARBA00023102"/>
    </source>
</evidence>
<evidence type="ECO:0000256" key="1">
    <source>
        <dbReference type="ARBA" id="ARBA00004970"/>
    </source>
</evidence>
<evidence type="ECO:0000256" key="4">
    <source>
        <dbReference type="ARBA" id="ARBA00022605"/>
    </source>
</evidence>
<evidence type="ECO:0000256" key="3">
    <source>
        <dbReference type="ARBA" id="ARBA00013085"/>
    </source>
</evidence>
<keyword evidence="5 8" id="KW-0378">Hydrolase</keyword>
<comment type="caution">
    <text evidence="10">The sequence shown here is derived from an EMBL/GenBank/DDBJ whole genome shotgun (WGS) entry which is preliminary data.</text>
</comment>
<evidence type="ECO:0000313" key="11">
    <source>
        <dbReference type="Proteomes" id="UP000772618"/>
    </source>
</evidence>
<organism evidence="10 11">
    <name type="scientific">Chryseosolibacter indicus</name>
    <dbReference type="NCBI Taxonomy" id="2782351"/>
    <lineage>
        <taxon>Bacteria</taxon>
        <taxon>Pseudomonadati</taxon>
        <taxon>Bacteroidota</taxon>
        <taxon>Cytophagia</taxon>
        <taxon>Cytophagales</taxon>
        <taxon>Chryseotaleaceae</taxon>
        <taxon>Chryseosolibacter</taxon>
    </lineage>
</organism>
<gene>
    <name evidence="10" type="ORF">KK060_16010</name>
</gene>
<keyword evidence="11" id="KW-1185">Reference proteome</keyword>
<keyword evidence="4 8" id="KW-0028">Amino-acid biosynthesis</keyword>
<evidence type="ECO:0000256" key="7">
    <source>
        <dbReference type="ARBA" id="ARBA00049158"/>
    </source>
</evidence>
<evidence type="ECO:0000313" key="10">
    <source>
        <dbReference type="EMBL" id="MBT1704801.1"/>
    </source>
</evidence>
<comment type="pathway">
    <text evidence="1 8">Amino-acid biosynthesis; L-histidine biosynthesis; L-histidine from 5-phospho-alpha-D-ribose 1-diphosphate: step 8/9.</text>
</comment>
<evidence type="ECO:0000256" key="8">
    <source>
        <dbReference type="RuleBase" id="RU366003"/>
    </source>
</evidence>
<comment type="similarity">
    <text evidence="2 8">Belongs to the PHP hydrolase family. HisK subfamily.</text>
</comment>
<reference evidence="10 11" key="1">
    <citation type="submission" date="2021-05" db="EMBL/GenBank/DDBJ databases">
        <title>A Polyphasic approach of four new species of the genus Ohtaekwangia: Ohtaekwangia histidinii sp. nov., Ohtaekwangia cretensis sp. nov., Ohtaekwangia indiensis sp. nov., Ohtaekwangia reichenbachii sp. nov. from diverse environment.</title>
        <authorList>
            <person name="Octaviana S."/>
        </authorList>
    </citation>
    <scope>NUCLEOTIDE SEQUENCE [LARGE SCALE GENOMIC DNA]</scope>
    <source>
        <strain evidence="10 11">PWU20</strain>
    </source>
</reference>
<dbReference type="InterPro" id="IPR004013">
    <property type="entry name" value="PHP_dom"/>
</dbReference>
<comment type="catalytic activity">
    <reaction evidence="7 8">
        <text>L-histidinol phosphate + H2O = L-histidinol + phosphate</text>
        <dbReference type="Rhea" id="RHEA:14465"/>
        <dbReference type="ChEBI" id="CHEBI:15377"/>
        <dbReference type="ChEBI" id="CHEBI:43474"/>
        <dbReference type="ChEBI" id="CHEBI:57699"/>
        <dbReference type="ChEBI" id="CHEBI:57980"/>
        <dbReference type="EC" id="3.1.3.15"/>
    </reaction>
</comment>
<dbReference type="NCBIfam" id="TIGR01856">
    <property type="entry name" value="hisJ_fam"/>
    <property type="match status" value="1"/>
</dbReference>
<sequence length="282" mass="32740">MWTNYHTHSKYCDGKSEFNEYIDSARRNGVVSLGFSSHAPVPFDCKWCVQKEDLLAYFDNINDLKKHVHDIEIYKSLEIDFIPGVVSPFEYKDDLDYTIGSIHFVDQFPDGRRWEIDGSHELFLEGVDKIFNGNMKDAVIRYFELTREMIFSAAPTIVGHLDKIKIQNPSEKYYLEADSWYQDQILQTLRLIDQAQLIVEVNTRGLYQKKSPTTYPSPWILEIIREKDIPVTINSDAHHEKDLVSHFEETAALLKEIGFTNVSILRGGTWQRIPFNETGILI</sequence>
<accession>A0ABS5VUD0</accession>
<dbReference type="InterPro" id="IPR016195">
    <property type="entry name" value="Pol/histidinol_Pase-like"/>
</dbReference>
<dbReference type="CDD" id="cd12110">
    <property type="entry name" value="PHP_HisPPase_Hisj_like"/>
    <property type="match status" value="1"/>
</dbReference>
<dbReference type="Proteomes" id="UP000772618">
    <property type="component" value="Unassembled WGS sequence"/>
</dbReference>